<accession>A0A6S7ICV8</accession>
<dbReference type="InterPro" id="IPR057089">
    <property type="entry name" value="C2_TIP"/>
</dbReference>
<dbReference type="Pfam" id="PF13517">
    <property type="entry name" value="FG-GAP_3"/>
    <property type="match status" value="1"/>
</dbReference>
<feature type="domain" description="T-cell immunomodulatory protein TIP C2" evidence="8">
    <location>
        <begin position="457"/>
        <end position="556"/>
    </location>
</feature>
<dbReference type="Proteomes" id="UP001152795">
    <property type="component" value="Unassembled WGS sequence"/>
</dbReference>
<name>A0A6S7ICV8_PARCT</name>
<reference evidence="9" key="1">
    <citation type="submission" date="2020-04" db="EMBL/GenBank/DDBJ databases">
        <authorList>
            <person name="Alioto T."/>
            <person name="Alioto T."/>
            <person name="Gomez Garrido J."/>
        </authorList>
    </citation>
    <scope>NUCLEOTIDE SEQUENCE</scope>
    <source>
        <strain evidence="9">A484AB</strain>
    </source>
</reference>
<evidence type="ECO:0000259" key="8">
    <source>
        <dbReference type="Pfam" id="PF23122"/>
    </source>
</evidence>
<protein>
    <recommendedName>
        <fullName evidence="8">T-cell immunomodulatory protein TIP C2 domain-containing protein</fullName>
    </recommendedName>
</protein>
<dbReference type="PANTHER" id="PTHR13412:SF0">
    <property type="entry name" value="T-CELL IMMUNOMODULATORY PROTEIN"/>
    <property type="match status" value="1"/>
</dbReference>
<comment type="caution">
    <text evidence="9">The sequence shown here is derived from an EMBL/GenBank/DDBJ whole genome shotgun (WGS) entry which is preliminary data.</text>
</comment>
<evidence type="ECO:0000256" key="4">
    <source>
        <dbReference type="ARBA" id="ARBA00022729"/>
    </source>
</evidence>
<keyword evidence="6" id="KW-0472">Membrane</keyword>
<evidence type="ECO:0000313" key="9">
    <source>
        <dbReference type="EMBL" id="CAB4001548.1"/>
    </source>
</evidence>
<sequence>MAAAVRYQFLLYFVFIRSVFSSLKVVTSNVGLAGNSLGSLAAFGDFNADKKADLFFINNAKDKSKVDVYLWDSKEFEMSQATITLEKVIITNVIPGDFNSDGHLDALLSYYNKTLPLYQHQTFVKLFLGIDSHFELNNIIELGDALTDQPAIVDFNGDLQPDLLADKESDGKRYWWSYSRENNSFTSELVVNTTDMLPLSIPHSCAFLDMNGDYTADMVLTTENTSSKVVKYEVWLNTDGVFTTNKQEIYSKPDSAIVVGQSTFADIDSNGFADHILPVCFDKACTKSGIYVRTTNTWSPILRSEDSQNYKWNFFKGTVEDSIPLMTIRIGDYNMDGYPDAAMVVEITHDNDKGSPKRRVVLLENVKCGSGASCYNGRTFSMDLDATLYSIDSPVIVGFFDLYDDGTLDLMVVSSNDTANTYQTHAIQNVIYSDTCFLKVMVLGGSCYSDCPSGVTPYGVNQAGPCVKYVTTGLHGNTKVASATQLSQAAYFALQPPYIVFGLGRTPNFVEELIVGLPRSRTSPIRVHTWTSIIPNSQVIIIPYPPDDPSAWTSMLLVTPSRLFLLTGGALLATCVFIAALVGVLHWREKREDRREKQEAAHKFHFDAM</sequence>
<dbReference type="InterPro" id="IPR013517">
    <property type="entry name" value="FG-GAP"/>
</dbReference>
<evidence type="ECO:0000256" key="5">
    <source>
        <dbReference type="ARBA" id="ARBA00022989"/>
    </source>
</evidence>
<keyword evidence="4" id="KW-0732">Signal</keyword>
<dbReference type="EMBL" id="CACRXK020004114">
    <property type="protein sequence ID" value="CAB4001548.1"/>
    <property type="molecule type" value="Genomic_DNA"/>
</dbReference>
<comment type="subcellular location">
    <subcellularLocation>
        <location evidence="1">Membrane</location>
        <topology evidence="1">Single-pass type I membrane protein</topology>
    </subcellularLocation>
</comment>
<dbReference type="SUPFAM" id="SSF69318">
    <property type="entry name" value="Integrin alpha N-terminal domain"/>
    <property type="match status" value="1"/>
</dbReference>
<dbReference type="AlphaFoldDB" id="A0A6S7ICV8"/>
<evidence type="ECO:0000313" key="10">
    <source>
        <dbReference type="Proteomes" id="UP001152795"/>
    </source>
</evidence>
<evidence type="ECO:0000256" key="2">
    <source>
        <dbReference type="ARBA" id="ARBA00006496"/>
    </source>
</evidence>
<evidence type="ECO:0000256" key="6">
    <source>
        <dbReference type="ARBA" id="ARBA00023136"/>
    </source>
</evidence>
<dbReference type="GO" id="GO:0005886">
    <property type="term" value="C:plasma membrane"/>
    <property type="evidence" value="ECO:0007669"/>
    <property type="project" value="TreeGrafter"/>
</dbReference>
<keyword evidence="10" id="KW-1185">Reference proteome</keyword>
<keyword evidence="5" id="KW-1133">Transmembrane helix</keyword>
<gene>
    <name evidence="9" type="ORF">PACLA_8A014824</name>
</gene>
<dbReference type="Gene3D" id="2.130.10.130">
    <property type="entry name" value="Integrin alpha, N-terminal"/>
    <property type="match status" value="1"/>
</dbReference>
<proteinExistence type="inferred from homology"/>
<dbReference type="InterPro" id="IPR028994">
    <property type="entry name" value="Integrin_alpha_N"/>
</dbReference>
<comment type="similarity">
    <text evidence="2">Belongs to the TIP family.</text>
</comment>
<dbReference type="Pfam" id="PF23122">
    <property type="entry name" value="C2_ITFG1"/>
    <property type="match status" value="1"/>
</dbReference>
<keyword evidence="3" id="KW-0812">Transmembrane</keyword>
<evidence type="ECO:0000256" key="3">
    <source>
        <dbReference type="ARBA" id="ARBA00022692"/>
    </source>
</evidence>
<dbReference type="OrthoDB" id="10250728at2759"/>
<evidence type="ECO:0000256" key="7">
    <source>
        <dbReference type="ARBA" id="ARBA00023180"/>
    </source>
</evidence>
<dbReference type="InterPro" id="IPR024881">
    <property type="entry name" value="Tip"/>
</dbReference>
<organism evidence="9 10">
    <name type="scientific">Paramuricea clavata</name>
    <name type="common">Red gorgonian</name>
    <name type="synonym">Violescent sea-whip</name>
    <dbReference type="NCBI Taxonomy" id="317549"/>
    <lineage>
        <taxon>Eukaryota</taxon>
        <taxon>Metazoa</taxon>
        <taxon>Cnidaria</taxon>
        <taxon>Anthozoa</taxon>
        <taxon>Octocorallia</taxon>
        <taxon>Malacalcyonacea</taxon>
        <taxon>Plexauridae</taxon>
        <taxon>Paramuricea</taxon>
    </lineage>
</organism>
<evidence type="ECO:0000256" key="1">
    <source>
        <dbReference type="ARBA" id="ARBA00004479"/>
    </source>
</evidence>
<dbReference type="PANTHER" id="PTHR13412">
    <property type="entry name" value="T-CELL IMMUNOMODULATORY PROTEIN HOMOLOG"/>
    <property type="match status" value="1"/>
</dbReference>
<keyword evidence="7" id="KW-0325">Glycoprotein</keyword>